<dbReference type="InterPro" id="IPR003362">
    <property type="entry name" value="Bact_transf"/>
</dbReference>
<keyword evidence="11" id="KW-1185">Reference proteome</keyword>
<dbReference type="Proteomes" id="UP001516061">
    <property type="component" value="Unassembled WGS sequence"/>
</dbReference>
<dbReference type="RefSeq" id="WP_353621699.1">
    <property type="nucleotide sequence ID" value="NZ_JABSNM010000011.1"/>
</dbReference>
<keyword evidence="5 8" id="KW-0812">Transmembrane</keyword>
<keyword evidence="3" id="KW-1003">Cell membrane</keyword>
<keyword evidence="7 8" id="KW-0472">Membrane</keyword>
<feature type="transmembrane region" description="Helical" evidence="8">
    <location>
        <begin position="29"/>
        <end position="53"/>
    </location>
</feature>
<dbReference type="PANTHER" id="PTHR30576:SF4">
    <property type="entry name" value="UNDECAPRENYL-PHOSPHATE GALACTOSE PHOSPHOTRANSFERASE"/>
    <property type="match status" value="1"/>
</dbReference>
<evidence type="ECO:0000259" key="9">
    <source>
        <dbReference type="Pfam" id="PF02397"/>
    </source>
</evidence>
<evidence type="ECO:0000256" key="3">
    <source>
        <dbReference type="ARBA" id="ARBA00022475"/>
    </source>
</evidence>
<name>A0ABX2G670_9BURK</name>
<reference evidence="10 11" key="1">
    <citation type="submission" date="2020-05" db="EMBL/GenBank/DDBJ databases">
        <title>Genomic Encyclopedia of Type Strains, Phase IV (KMG-V): Genome sequencing to study the core and pangenomes of soil and plant-associated prokaryotes.</title>
        <authorList>
            <person name="Whitman W."/>
        </authorList>
    </citation>
    <scope>NUCLEOTIDE SEQUENCE [LARGE SCALE GENOMIC DNA]</scope>
    <source>
        <strain evidence="10 11">C29</strain>
    </source>
</reference>
<dbReference type="PANTHER" id="PTHR30576">
    <property type="entry name" value="COLANIC BIOSYNTHESIS UDP-GLUCOSE LIPID CARRIER TRANSFERASE"/>
    <property type="match status" value="1"/>
</dbReference>
<accession>A0ABX2G670</accession>
<evidence type="ECO:0000256" key="6">
    <source>
        <dbReference type="ARBA" id="ARBA00022989"/>
    </source>
</evidence>
<evidence type="ECO:0000256" key="8">
    <source>
        <dbReference type="SAM" id="Phobius"/>
    </source>
</evidence>
<evidence type="ECO:0000313" key="10">
    <source>
        <dbReference type="EMBL" id="NRT56870.1"/>
    </source>
</evidence>
<evidence type="ECO:0000313" key="11">
    <source>
        <dbReference type="Proteomes" id="UP001516061"/>
    </source>
</evidence>
<keyword evidence="4 10" id="KW-0808">Transferase</keyword>
<proteinExistence type="inferred from homology"/>
<dbReference type="EC" id="2.7.8.6" evidence="10"/>
<organism evidence="10 11">
    <name type="scientific">Sphaerotilus uruguayifluvii</name>
    <dbReference type="NCBI Taxonomy" id="2735897"/>
    <lineage>
        <taxon>Bacteria</taxon>
        <taxon>Pseudomonadati</taxon>
        <taxon>Pseudomonadota</taxon>
        <taxon>Betaproteobacteria</taxon>
        <taxon>Burkholderiales</taxon>
        <taxon>Sphaerotilaceae</taxon>
        <taxon>Sphaerotilus</taxon>
    </lineage>
</organism>
<evidence type="ECO:0000256" key="7">
    <source>
        <dbReference type="ARBA" id="ARBA00023136"/>
    </source>
</evidence>
<feature type="domain" description="Bacterial sugar transferase" evidence="9">
    <location>
        <begin position="27"/>
        <end position="219"/>
    </location>
</feature>
<evidence type="ECO:0000256" key="1">
    <source>
        <dbReference type="ARBA" id="ARBA00004236"/>
    </source>
</evidence>
<evidence type="ECO:0000256" key="4">
    <source>
        <dbReference type="ARBA" id="ARBA00022679"/>
    </source>
</evidence>
<gene>
    <name evidence="10" type="ORF">HNQ01_002619</name>
</gene>
<protein>
    <submittedName>
        <fullName evidence="10">Undecaprenyl-phosphate galactose phosphotransferase</fullName>
        <ecNumber evidence="10">2.7.8.6</ecNumber>
    </submittedName>
</protein>
<keyword evidence="6 8" id="KW-1133">Transmembrane helix</keyword>
<evidence type="ECO:0000256" key="2">
    <source>
        <dbReference type="ARBA" id="ARBA00006464"/>
    </source>
</evidence>
<dbReference type="EMBL" id="JABSNM010000011">
    <property type="protein sequence ID" value="NRT56870.1"/>
    <property type="molecule type" value="Genomic_DNA"/>
</dbReference>
<comment type="subcellular location">
    <subcellularLocation>
        <location evidence="1">Cell membrane</location>
    </subcellularLocation>
</comment>
<comment type="caution">
    <text evidence="10">The sequence shown here is derived from an EMBL/GenBank/DDBJ whole genome shotgun (WGS) entry which is preliminary data.</text>
</comment>
<dbReference type="GO" id="GO:0047360">
    <property type="term" value="F:undecaprenyl-phosphate galactose phosphotransferase activity"/>
    <property type="evidence" value="ECO:0007669"/>
    <property type="project" value="UniProtKB-EC"/>
</dbReference>
<evidence type="ECO:0000256" key="5">
    <source>
        <dbReference type="ARBA" id="ARBA00022692"/>
    </source>
</evidence>
<sequence>MAPRDAAPHGMLERGRVGLNMLERAAKRLFDLVGVLVMLALFAPIMLGIALAVRMTTGRQVIYGHTRIGRDGREFQCYKFRSMVPNADEVLRHLLESDPQARAEWERDFKLKNDPRITRVGRFIRKTSLDELPQLWNVLRGEMSIVGPRPIVQLELDRYYDAARDHYLSVRPGLTGLWQVSGRNDIGYDERVNLDRHYVDNWNVWTDLSIIMRTVGVMFGRKGAY</sequence>
<dbReference type="Pfam" id="PF02397">
    <property type="entry name" value="Bac_transf"/>
    <property type="match status" value="1"/>
</dbReference>
<comment type="similarity">
    <text evidence="2">Belongs to the bacterial sugar transferase family.</text>
</comment>